<gene>
    <name evidence="2" type="ORF">NF867_10905</name>
</gene>
<evidence type="ECO:0000313" key="3">
    <source>
        <dbReference type="Proteomes" id="UP001155182"/>
    </source>
</evidence>
<keyword evidence="3" id="KW-1185">Reference proteome</keyword>
<proteinExistence type="predicted"/>
<reference evidence="2" key="1">
    <citation type="submission" date="2022-06" db="EMBL/GenBank/DDBJ databases">
        <title>Solitalea sp. MAHUQ-68 isolated from rhizospheric soil.</title>
        <authorList>
            <person name="Huq M.A."/>
        </authorList>
    </citation>
    <scope>NUCLEOTIDE SEQUENCE</scope>
    <source>
        <strain evidence="2">MAHUQ-68</strain>
    </source>
</reference>
<evidence type="ECO:0000313" key="2">
    <source>
        <dbReference type="EMBL" id="MCO4293374.1"/>
    </source>
</evidence>
<feature type="chain" id="PRO_5040742924" evidence="1">
    <location>
        <begin position="21"/>
        <end position="193"/>
    </location>
</feature>
<protein>
    <submittedName>
        <fullName evidence="2">Porin family protein</fullName>
    </submittedName>
</protein>
<comment type="caution">
    <text evidence="2">The sequence shown here is derived from an EMBL/GenBank/DDBJ whole genome shotgun (WGS) entry which is preliminary data.</text>
</comment>
<accession>A0A9X2F375</accession>
<evidence type="ECO:0000256" key="1">
    <source>
        <dbReference type="SAM" id="SignalP"/>
    </source>
</evidence>
<dbReference type="Proteomes" id="UP001155182">
    <property type="component" value="Unassembled WGS sequence"/>
</dbReference>
<dbReference type="AlphaFoldDB" id="A0A9X2F375"/>
<name>A0A9X2F375_9SPHI</name>
<keyword evidence="1" id="KW-0732">Signal</keyword>
<feature type="signal peptide" evidence="1">
    <location>
        <begin position="1"/>
        <end position="20"/>
    </location>
</feature>
<dbReference type="EMBL" id="JAMWYS010000035">
    <property type="protein sequence ID" value="MCO4293374.1"/>
    <property type="molecule type" value="Genomic_DNA"/>
</dbReference>
<dbReference type="RefSeq" id="WP_252587978.1">
    <property type="nucleotide sequence ID" value="NZ_JAMWYS010000035.1"/>
</dbReference>
<sequence>MKKLSTLFILLLTVTFTVKAQTQRGNFLIGAQLANINGVFQSGNSAFTFGLTPMVGFFIKDNVAVGPNVNFQYAHNDGDNTFIWGVGAFGRKYFHDPTIDFSKHSSWFFEANAGIQGVNTAGSNTNGLGLGFGPGLAYFLTPNIGLEGLLKYDLTLGFGSSVTTNQVSLNLGFQIYLHKDKAKNIIEQEKSGQ</sequence>
<organism evidence="2 3">
    <name type="scientific">Solitalea agri</name>
    <dbReference type="NCBI Taxonomy" id="2953739"/>
    <lineage>
        <taxon>Bacteria</taxon>
        <taxon>Pseudomonadati</taxon>
        <taxon>Bacteroidota</taxon>
        <taxon>Sphingobacteriia</taxon>
        <taxon>Sphingobacteriales</taxon>
        <taxon>Sphingobacteriaceae</taxon>
        <taxon>Solitalea</taxon>
    </lineage>
</organism>